<protein>
    <submittedName>
        <fullName evidence="2">Uncharacterized protein</fullName>
    </submittedName>
</protein>
<evidence type="ECO:0000313" key="3">
    <source>
        <dbReference type="Proteomes" id="UP000499080"/>
    </source>
</evidence>
<proteinExistence type="predicted"/>
<comment type="caution">
    <text evidence="2">The sequence shown here is derived from an EMBL/GenBank/DDBJ whole genome shotgun (WGS) entry which is preliminary data.</text>
</comment>
<evidence type="ECO:0000256" key="1">
    <source>
        <dbReference type="SAM" id="MobiDB-lite"/>
    </source>
</evidence>
<keyword evidence="3" id="KW-1185">Reference proteome</keyword>
<name>A0A4Y2SUG1_ARAVE</name>
<feature type="region of interest" description="Disordered" evidence="1">
    <location>
        <begin position="303"/>
        <end position="329"/>
    </location>
</feature>
<organism evidence="2 3">
    <name type="scientific">Araneus ventricosus</name>
    <name type="common">Orbweaver spider</name>
    <name type="synonym">Epeira ventricosa</name>
    <dbReference type="NCBI Taxonomy" id="182803"/>
    <lineage>
        <taxon>Eukaryota</taxon>
        <taxon>Metazoa</taxon>
        <taxon>Ecdysozoa</taxon>
        <taxon>Arthropoda</taxon>
        <taxon>Chelicerata</taxon>
        <taxon>Arachnida</taxon>
        <taxon>Araneae</taxon>
        <taxon>Araneomorphae</taxon>
        <taxon>Entelegynae</taxon>
        <taxon>Araneoidea</taxon>
        <taxon>Araneidae</taxon>
        <taxon>Araneus</taxon>
    </lineage>
</organism>
<accession>A0A4Y2SUG1</accession>
<dbReference type="Proteomes" id="UP000499080">
    <property type="component" value="Unassembled WGS sequence"/>
</dbReference>
<feature type="compositionally biased region" description="Basic and acidic residues" evidence="1">
    <location>
        <begin position="318"/>
        <end position="329"/>
    </location>
</feature>
<evidence type="ECO:0000313" key="2">
    <source>
        <dbReference type="EMBL" id="GBN91974.1"/>
    </source>
</evidence>
<dbReference type="AlphaFoldDB" id="A0A4Y2SUG1"/>
<sequence length="329" mass="37065">MFLQNVAAIPETLGPLEQSNFSVQSRAEYSLRFFVGFGSPWEDGRNCIPLGRKGAVLITKTKKLSRFARQAREECFHTNEKNATKRGEWNCSEESLFRLLLDRPRRRKCRGGIQTLPPFPCRSVNLNNGNSVDRNVFNPLPCRSVNLNNCNRVDGDLFNPFPCRSENLNNGNSVDRNVFNPFPCRSVNLVTVDRDLFNPFPCRSVNLNNGNGVDRHVFNPFPFRSVNLVTVDRNLFNPFPCRSVNLKLYFLVLYNMQDVLSNRGAKADSLEELGRESAENGTNNNSNSVVKYGVSPFYTGRMETLSMGPSTNDVTLGGREEPCSSDSAR</sequence>
<reference evidence="2 3" key="1">
    <citation type="journal article" date="2019" name="Sci. Rep.">
        <title>Orb-weaving spider Araneus ventricosus genome elucidates the spidroin gene catalogue.</title>
        <authorList>
            <person name="Kono N."/>
            <person name="Nakamura H."/>
            <person name="Ohtoshi R."/>
            <person name="Moran D.A.P."/>
            <person name="Shinohara A."/>
            <person name="Yoshida Y."/>
            <person name="Fujiwara M."/>
            <person name="Mori M."/>
            <person name="Tomita M."/>
            <person name="Arakawa K."/>
        </authorList>
    </citation>
    <scope>NUCLEOTIDE SEQUENCE [LARGE SCALE GENOMIC DNA]</scope>
</reference>
<dbReference type="EMBL" id="BGPR01024150">
    <property type="protein sequence ID" value="GBN91974.1"/>
    <property type="molecule type" value="Genomic_DNA"/>
</dbReference>
<gene>
    <name evidence="2" type="ORF">AVEN_16684_1</name>
</gene>